<gene>
    <name evidence="1" type="ORF">FEAC_26880</name>
</gene>
<reference evidence="1 2" key="1">
    <citation type="submission" date="2015-01" db="EMBL/GenBank/DDBJ databases">
        <title>Draft genome of the acidophilic iron oxidizer Ferrimicrobium acidiphilum strain T23.</title>
        <authorList>
            <person name="Poehlein A."/>
            <person name="Eisen S."/>
            <person name="Schloemann M."/>
            <person name="Johnson B.D."/>
            <person name="Daniel R."/>
            <person name="Muehling M."/>
        </authorList>
    </citation>
    <scope>NUCLEOTIDE SEQUENCE [LARGE SCALE GENOMIC DNA]</scope>
    <source>
        <strain evidence="1 2">T23</strain>
    </source>
</reference>
<comment type="caution">
    <text evidence="1">The sequence shown here is derived from an EMBL/GenBank/DDBJ whole genome shotgun (WGS) entry which is preliminary data.</text>
</comment>
<organism evidence="1 2">
    <name type="scientific">Ferrimicrobium acidiphilum DSM 19497</name>
    <dbReference type="NCBI Taxonomy" id="1121877"/>
    <lineage>
        <taxon>Bacteria</taxon>
        <taxon>Bacillati</taxon>
        <taxon>Actinomycetota</taxon>
        <taxon>Acidimicrobiia</taxon>
        <taxon>Acidimicrobiales</taxon>
        <taxon>Acidimicrobiaceae</taxon>
        <taxon>Ferrimicrobium</taxon>
    </lineage>
</organism>
<keyword evidence="2" id="KW-1185">Reference proteome</keyword>
<name>A0A0D8FTG3_9ACTN</name>
<sequence>MGTGSSARRVTSALMKAPAHGQRAGVRSIILPDRLTSRPTSEMKWLRKVRAMTIDSAGVISPR</sequence>
<accession>A0A0D8FTG3</accession>
<evidence type="ECO:0000313" key="2">
    <source>
        <dbReference type="Proteomes" id="UP000032336"/>
    </source>
</evidence>
<evidence type="ECO:0000313" key="1">
    <source>
        <dbReference type="EMBL" id="KJE75547.1"/>
    </source>
</evidence>
<dbReference type="Proteomes" id="UP000032336">
    <property type="component" value="Unassembled WGS sequence"/>
</dbReference>
<proteinExistence type="predicted"/>
<dbReference type="EMBL" id="JXUW01000036">
    <property type="protein sequence ID" value="KJE75547.1"/>
    <property type="molecule type" value="Genomic_DNA"/>
</dbReference>
<protein>
    <submittedName>
        <fullName evidence="1">Uncharacterized protein</fullName>
    </submittedName>
</protein>
<dbReference type="AlphaFoldDB" id="A0A0D8FTG3"/>